<dbReference type="Gene3D" id="2.40.70.10">
    <property type="entry name" value="Acid Proteases"/>
    <property type="match status" value="2"/>
</dbReference>
<dbReference type="Pfam" id="PF00026">
    <property type="entry name" value="Asp"/>
    <property type="match status" value="1"/>
</dbReference>
<keyword evidence="3" id="KW-1185">Reference proteome</keyword>
<protein>
    <recommendedName>
        <fullName evidence="1">Peptidase A1 domain-containing protein</fullName>
    </recommendedName>
</protein>
<evidence type="ECO:0000313" key="2">
    <source>
        <dbReference type="EMBL" id="KAK0521444.1"/>
    </source>
</evidence>
<dbReference type="InterPro" id="IPR033121">
    <property type="entry name" value="PEPTIDASE_A1"/>
</dbReference>
<sequence length="294" mass="31531">MLPRVLMPIQFGSQNVQLYTYIAGLNPDCIAFGTYDPSKSTSAIRYPDIFVNEFGVGPRKGQIYSETAYVAGVPVMNVTLGYVPASSSDPSMCGIAWPHPGASFIGDAYDPWLETAMDYGAMYPSWFSIQYRLGGVSTMSFGASIPEVPSPASWVTSDPDAPGFWSLPGSIGGISSYLIVDPSASTIFGSTKDITAIIKSLGLEHSAFRDEDNLLSATYPCTRPPQLVVIIGTAKVPISKEVMTFGKDAQGNCILPMRGSDDEKYLPSLGSPFLASLKSIVFDYEARAVSVIPL</sequence>
<comment type="caution">
    <text evidence="2">The sequence shown here is derived from an EMBL/GenBank/DDBJ whole genome shotgun (WGS) entry which is preliminary data.</text>
</comment>
<proteinExistence type="predicted"/>
<name>A0AAN6JHA5_9BASI</name>
<evidence type="ECO:0000313" key="3">
    <source>
        <dbReference type="Proteomes" id="UP001176521"/>
    </source>
</evidence>
<dbReference type="AlphaFoldDB" id="A0AAN6JHA5"/>
<evidence type="ECO:0000259" key="1">
    <source>
        <dbReference type="PROSITE" id="PS51767"/>
    </source>
</evidence>
<accession>A0AAN6JHA5</accession>
<dbReference type="InterPro" id="IPR021109">
    <property type="entry name" value="Peptidase_aspartic_dom_sf"/>
</dbReference>
<dbReference type="PROSITE" id="PS51767">
    <property type="entry name" value="PEPTIDASE_A1"/>
    <property type="match status" value="1"/>
</dbReference>
<reference evidence="2" key="1">
    <citation type="journal article" date="2023" name="PhytoFront">
        <title>Draft Genome Resources of Seven Strains of Tilletia horrida, Causal Agent of Kernel Smut of Rice.</title>
        <authorList>
            <person name="Khanal S."/>
            <person name="Antony Babu S."/>
            <person name="Zhou X.G."/>
        </authorList>
    </citation>
    <scope>NUCLEOTIDE SEQUENCE</scope>
    <source>
        <strain evidence="2">TX3</strain>
    </source>
</reference>
<dbReference type="Proteomes" id="UP001176521">
    <property type="component" value="Unassembled WGS sequence"/>
</dbReference>
<dbReference type="EMBL" id="JAPDMQ010000671">
    <property type="protein sequence ID" value="KAK0521444.1"/>
    <property type="molecule type" value="Genomic_DNA"/>
</dbReference>
<organism evidence="2 3">
    <name type="scientific">Tilletia horrida</name>
    <dbReference type="NCBI Taxonomy" id="155126"/>
    <lineage>
        <taxon>Eukaryota</taxon>
        <taxon>Fungi</taxon>
        <taxon>Dikarya</taxon>
        <taxon>Basidiomycota</taxon>
        <taxon>Ustilaginomycotina</taxon>
        <taxon>Exobasidiomycetes</taxon>
        <taxon>Tilletiales</taxon>
        <taxon>Tilletiaceae</taxon>
        <taxon>Tilletia</taxon>
    </lineage>
</organism>
<dbReference type="SUPFAM" id="SSF50630">
    <property type="entry name" value="Acid proteases"/>
    <property type="match status" value="1"/>
</dbReference>
<gene>
    <name evidence="2" type="ORF">OC842_006776</name>
</gene>
<feature type="domain" description="Peptidase A1" evidence="1">
    <location>
        <begin position="1"/>
        <end position="292"/>
    </location>
</feature>